<evidence type="ECO:0000313" key="5">
    <source>
        <dbReference type="Proteomes" id="UP000004994"/>
    </source>
</evidence>
<protein>
    <recommendedName>
        <fullName evidence="3">Mediator complex subunit 15 KIX domain-containing protein</fullName>
    </recommendedName>
</protein>
<dbReference type="GO" id="GO:0005634">
    <property type="term" value="C:nucleus"/>
    <property type="evidence" value="ECO:0007669"/>
    <property type="project" value="UniProtKB-SubCell"/>
</dbReference>
<accession>A0A3Q7G1I0</accession>
<sequence length="73" mass="8678">MDSGDWKTKLLRDLRQRIGNIIMETLKRHVLSLGEKEYMSLKEIVVTFEEKIYYAAKSQVYSLNLFLFVHIVK</sequence>
<dbReference type="PANTHER" id="PTHR33137:SF4">
    <property type="entry name" value="MEDIATOR OF RNA POLYMERASE II TRANSCRIPTION SUBUNIT 15A-RELATED"/>
    <property type="match status" value="1"/>
</dbReference>
<dbReference type="GO" id="GO:0031490">
    <property type="term" value="F:chromatin DNA binding"/>
    <property type="evidence" value="ECO:0007669"/>
    <property type="project" value="InterPro"/>
</dbReference>
<dbReference type="Pfam" id="PF16987">
    <property type="entry name" value="KIX_2"/>
    <property type="match status" value="1"/>
</dbReference>
<feature type="domain" description="Mediator complex subunit 15 KIX" evidence="3">
    <location>
        <begin position="4"/>
        <end position="59"/>
    </location>
</feature>
<dbReference type="Gene3D" id="1.10.246.20">
    <property type="entry name" value="Coactivator CBP, KIX domain"/>
    <property type="match status" value="1"/>
</dbReference>
<evidence type="ECO:0000259" key="3">
    <source>
        <dbReference type="Pfam" id="PF16987"/>
    </source>
</evidence>
<dbReference type="InterPro" id="IPR036546">
    <property type="entry name" value="MED15_KIX"/>
</dbReference>
<dbReference type="PANTHER" id="PTHR33137">
    <property type="entry name" value="MEDIATOR OF RNA POLYMERASE II TRANSCRIPTION SUBUNIT 15A-RELATED"/>
    <property type="match status" value="1"/>
</dbReference>
<dbReference type="AlphaFoldDB" id="A0A3Q7G1I0"/>
<dbReference type="PaxDb" id="4081-Solyc04g018080.2.1"/>
<keyword evidence="2" id="KW-0539">Nucleus</keyword>
<evidence type="ECO:0000256" key="1">
    <source>
        <dbReference type="ARBA" id="ARBA00004123"/>
    </source>
</evidence>
<evidence type="ECO:0000313" key="4">
    <source>
        <dbReference type="EnsemblPlants" id="Solyc04g018080.3.1"/>
    </source>
</evidence>
<reference evidence="4" key="1">
    <citation type="journal article" date="2012" name="Nature">
        <title>The tomato genome sequence provides insights into fleshy fruit evolution.</title>
        <authorList>
            <consortium name="Tomato Genome Consortium"/>
        </authorList>
    </citation>
    <scope>NUCLEOTIDE SEQUENCE [LARGE SCALE GENOMIC DNA]</scope>
    <source>
        <strain evidence="4">cv. Heinz 1706</strain>
    </source>
</reference>
<dbReference type="InterPro" id="IPR036529">
    <property type="entry name" value="KIX_dom_sf"/>
</dbReference>
<dbReference type="EnsemblPlants" id="Solyc04g018080.3.1">
    <property type="protein sequence ID" value="Solyc04g018080.3.1"/>
    <property type="gene ID" value="Solyc04g018080.3"/>
</dbReference>
<dbReference type="Proteomes" id="UP000004994">
    <property type="component" value="Chromosome 4"/>
</dbReference>
<dbReference type="Gramene" id="Solyc04g018080.3.1">
    <property type="protein sequence ID" value="Solyc04g018080.3.1"/>
    <property type="gene ID" value="Solyc04g018080.3"/>
</dbReference>
<proteinExistence type="predicted"/>
<dbReference type="InParanoid" id="A0A3Q7G1I0"/>
<dbReference type="STRING" id="4081.A0A3Q7G1I0"/>
<dbReference type="OMA" id="EEKHYSA"/>
<dbReference type="InterPro" id="IPR044661">
    <property type="entry name" value="MED15a/b/c-like"/>
</dbReference>
<comment type="subcellular location">
    <subcellularLocation>
        <location evidence="1">Nucleus</location>
    </subcellularLocation>
</comment>
<name>A0A3Q7G1I0_SOLLC</name>
<evidence type="ECO:0000256" key="2">
    <source>
        <dbReference type="ARBA" id="ARBA00023242"/>
    </source>
</evidence>
<keyword evidence="5" id="KW-1185">Reference proteome</keyword>
<reference evidence="4" key="2">
    <citation type="submission" date="2019-01" db="UniProtKB">
        <authorList>
            <consortium name="EnsemblPlants"/>
        </authorList>
    </citation>
    <scope>IDENTIFICATION</scope>
    <source>
        <strain evidence="4">cv. Heinz 1706</strain>
    </source>
</reference>
<dbReference type="GO" id="GO:0003713">
    <property type="term" value="F:transcription coactivator activity"/>
    <property type="evidence" value="ECO:0007669"/>
    <property type="project" value="InterPro"/>
</dbReference>
<organism evidence="4">
    <name type="scientific">Solanum lycopersicum</name>
    <name type="common">Tomato</name>
    <name type="synonym">Lycopersicon esculentum</name>
    <dbReference type="NCBI Taxonomy" id="4081"/>
    <lineage>
        <taxon>Eukaryota</taxon>
        <taxon>Viridiplantae</taxon>
        <taxon>Streptophyta</taxon>
        <taxon>Embryophyta</taxon>
        <taxon>Tracheophyta</taxon>
        <taxon>Spermatophyta</taxon>
        <taxon>Magnoliopsida</taxon>
        <taxon>eudicotyledons</taxon>
        <taxon>Gunneridae</taxon>
        <taxon>Pentapetalae</taxon>
        <taxon>asterids</taxon>
        <taxon>lamiids</taxon>
        <taxon>Solanales</taxon>
        <taxon>Solanaceae</taxon>
        <taxon>Solanoideae</taxon>
        <taxon>Solaneae</taxon>
        <taxon>Solanum</taxon>
        <taxon>Solanum subgen. Lycopersicon</taxon>
    </lineage>
</organism>